<dbReference type="InterPro" id="IPR004843">
    <property type="entry name" value="Calcineurin-like_PHP"/>
</dbReference>
<dbReference type="InterPro" id="IPR006186">
    <property type="entry name" value="Ser/Thr-sp_prot-phosphatase"/>
</dbReference>
<dbReference type="Pfam" id="PF00149">
    <property type="entry name" value="Metallophos"/>
    <property type="match status" value="1"/>
</dbReference>
<dbReference type="PANTHER" id="PTHR42850">
    <property type="entry name" value="METALLOPHOSPHOESTERASE"/>
    <property type="match status" value="1"/>
</dbReference>
<dbReference type="GO" id="GO:0005737">
    <property type="term" value="C:cytoplasm"/>
    <property type="evidence" value="ECO:0007669"/>
    <property type="project" value="TreeGrafter"/>
</dbReference>
<protein>
    <submittedName>
        <fullName evidence="2">Serine/threonine protein phosphatase</fullName>
    </submittedName>
</protein>
<evidence type="ECO:0000313" key="3">
    <source>
        <dbReference type="Proteomes" id="UP000267223"/>
    </source>
</evidence>
<comment type="caution">
    <text evidence="2">The sequence shown here is derived from an EMBL/GenBank/DDBJ whole genome shotgun (WGS) entry which is preliminary data.</text>
</comment>
<dbReference type="PANTHER" id="PTHR42850:SF4">
    <property type="entry name" value="ZINC-DEPENDENT ENDOPOLYPHOSPHATASE"/>
    <property type="match status" value="1"/>
</dbReference>
<evidence type="ECO:0000259" key="1">
    <source>
        <dbReference type="PROSITE" id="PS00125"/>
    </source>
</evidence>
<dbReference type="CDD" id="cd00144">
    <property type="entry name" value="MPP_PPP_family"/>
    <property type="match status" value="1"/>
</dbReference>
<dbReference type="SUPFAM" id="SSF56300">
    <property type="entry name" value="Metallo-dependent phosphatases"/>
    <property type="match status" value="1"/>
</dbReference>
<gene>
    <name evidence="2" type="ORF">EFY79_00965</name>
</gene>
<dbReference type="GO" id="GO:0110154">
    <property type="term" value="P:RNA decapping"/>
    <property type="evidence" value="ECO:0007669"/>
    <property type="project" value="TreeGrafter"/>
</dbReference>
<dbReference type="RefSeq" id="WP_123118797.1">
    <property type="nucleotide sequence ID" value="NZ_RJJR01000001.1"/>
</dbReference>
<proteinExistence type="predicted"/>
<organism evidence="2 3">
    <name type="scientific">Hanamia caeni</name>
    <dbReference type="NCBI Taxonomy" id="2294116"/>
    <lineage>
        <taxon>Bacteria</taxon>
        <taxon>Pseudomonadati</taxon>
        <taxon>Bacteroidota</taxon>
        <taxon>Chitinophagia</taxon>
        <taxon>Chitinophagales</taxon>
        <taxon>Chitinophagaceae</taxon>
        <taxon>Hanamia</taxon>
    </lineage>
</organism>
<sequence>MNRTFAIGDIHGCRKTFEKLLIEKIQLQKEDTIYCVGDYIDRGNDSKSVIDFILQLKKEGYRVSTLRGNHEQMMIDALNDKRALKLWFDNGGKSTLKSFGIKSPDNLPEEYVSFLNETKFYLETDNFIFAHAGLNFENENLFEDKEAMLWERNFNPRQPALGNRYLIHGHTPIPLAFILQQKGNCINIDGGCVYVNRPNFGNLVAVKLPEIEYLVEENCE</sequence>
<dbReference type="Gene3D" id="3.60.21.10">
    <property type="match status" value="1"/>
</dbReference>
<dbReference type="PROSITE" id="PS00125">
    <property type="entry name" value="SER_THR_PHOSPHATASE"/>
    <property type="match status" value="1"/>
</dbReference>
<keyword evidence="3" id="KW-1185">Reference proteome</keyword>
<accession>A0A3M9NQ59</accession>
<dbReference type="EMBL" id="RJJR01000001">
    <property type="protein sequence ID" value="RNI39906.1"/>
    <property type="molecule type" value="Genomic_DNA"/>
</dbReference>
<evidence type="ECO:0000313" key="2">
    <source>
        <dbReference type="EMBL" id="RNI39906.1"/>
    </source>
</evidence>
<dbReference type="GO" id="GO:0008803">
    <property type="term" value="F:bis(5'-nucleosyl)-tetraphosphatase (symmetrical) activity"/>
    <property type="evidence" value="ECO:0007669"/>
    <property type="project" value="TreeGrafter"/>
</dbReference>
<dbReference type="OrthoDB" id="9808081at2"/>
<dbReference type="Proteomes" id="UP000267223">
    <property type="component" value="Unassembled WGS sequence"/>
</dbReference>
<name>A0A3M9NQ59_9BACT</name>
<dbReference type="AlphaFoldDB" id="A0A3M9NQ59"/>
<reference evidence="2 3" key="1">
    <citation type="submission" date="2018-11" db="EMBL/GenBank/DDBJ databases">
        <title>Draft genome sequence of Ferruginibacter sp. BO-59.</title>
        <authorList>
            <person name="Im W.T."/>
        </authorList>
    </citation>
    <scope>NUCLEOTIDE SEQUENCE [LARGE SCALE GENOMIC DNA]</scope>
    <source>
        <strain evidence="2 3">BO-59</strain>
    </source>
</reference>
<dbReference type="GO" id="GO:0016791">
    <property type="term" value="F:phosphatase activity"/>
    <property type="evidence" value="ECO:0007669"/>
    <property type="project" value="TreeGrafter"/>
</dbReference>
<dbReference type="InterPro" id="IPR050126">
    <property type="entry name" value="Ap4A_hydrolase"/>
</dbReference>
<feature type="domain" description="Serine/threonine specific protein phosphatases" evidence="1">
    <location>
        <begin position="66"/>
        <end position="71"/>
    </location>
</feature>
<dbReference type="InterPro" id="IPR029052">
    <property type="entry name" value="Metallo-depent_PP-like"/>
</dbReference>